<dbReference type="GeneID" id="5047954"/>
<evidence type="ECO:0000313" key="1">
    <source>
        <dbReference type="EMBL" id="CAK94796.1"/>
    </source>
</evidence>
<keyword evidence="2" id="KW-1185">Reference proteome</keyword>
<proteinExistence type="predicted"/>
<evidence type="ECO:0008006" key="3">
    <source>
        <dbReference type="Google" id="ProtNLM"/>
    </source>
</evidence>
<sequence>MEYLIICRICNQSININLMDIHNQTCRHNAEQRKKLVQLNLQVARLCEKAYMKKHRNSFETRIKIVIVKIQ</sequence>
<reference evidence="1 2" key="1">
    <citation type="journal article" date="2006" name="Nature">
        <title>Global trends of whole-genome duplications revealed by the ciliate Paramecium tetraurelia.</title>
        <authorList>
            <consortium name="Genoscope"/>
            <person name="Aury J.-M."/>
            <person name="Jaillon O."/>
            <person name="Duret L."/>
            <person name="Noel B."/>
            <person name="Jubin C."/>
            <person name="Porcel B.M."/>
            <person name="Segurens B."/>
            <person name="Daubin V."/>
            <person name="Anthouard V."/>
            <person name="Aiach N."/>
            <person name="Arnaiz O."/>
            <person name="Billaut A."/>
            <person name="Beisson J."/>
            <person name="Blanc I."/>
            <person name="Bouhouche K."/>
            <person name="Camara F."/>
            <person name="Duharcourt S."/>
            <person name="Guigo R."/>
            <person name="Gogendeau D."/>
            <person name="Katinka M."/>
            <person name="Keller A.-M."/>
            <person name="Kissmehl R."/>
            <person name="Klotz C."/>
            <person name="Koll F."/>
            <person name="Le Moue A."/>
            <person name="Lepere C."/>
            <person name="Malinsky S."/>
            <person name="Nowacki M."/>
            <person name="Nowak J.K."/>
            <person name="Plattner H."/>
            <person name="Poulain J."/>
            <person name="Ruiz F."/>
            <person name="Serrano V."/>
            <person name="Zagulski M."/>
            <person name="Dessen P."/>
            <person name="Betermier M."/>
            <person name="Weissenbach J."/>
            <person name="Scarpelli C."/>
            <person name="Schachter V."/>
            <person name="Sperling L."/>
            <person name="Meyer E."/>
            <person name="Cohen J."/>
            <person name="Wincker P."/>
        </authorList>
    </citation>
    <scope>NUCLEOTIDE SEQUENCE [LARGE SCALE GENOMIC DNA]</scope>
    <source>
        <strain evidence="1 2">Stock d4-2</strain>
    </source>
</reference>
<dbReference type="AlphaFoldDB" id="A0EHK5"/>
<gene>
    <name evidence="1" type="ORF">GSPATT00027120001</name>
</gene>
<dbReference type="EMBL" id="CT868679">
    <property type="protein sequence ID" value="CAK94796.1"/>
    <property type="molecule type" value="Genomic_DNA"/>
</dbReference>
<organism evidence="1 2">
    <name type="scientific">Paramecium tetraurelia</name>
    <dbReference type="NCBI Taxonomy" id="5888"/>
    <lineage>
        <taxon>Eukaryota</taxon>
        <taxon>Sar</taxon>
        <taxon>Alveolata</taxon>
        <taxon>Ciliophora</taxon>
        <taxon>Intramacronucleata</taxon>
        <taxon>Oligohymenophorea</taxon>
        <taxon>Peniculida</taxon>
        <taxon>Parameciidae</taxon>
        <taxon>Paramecium</taxon>
    </lineage>
</organism>
<dbReference type="KEGG" id="ptm:GSPATT00027120001"/>
<protein>
    <recommendedName>
        <fullName evidence="3">C2H2-type domain-containing protein</fullName>
    </recommendedName>
</protein>
<accession>A0EHK5</accession>
<dbReference type="RefSeq" id="XP_001462169.1">
    <property type="nucleotide sequence ID" value="XM_001462132.1"/>
</dbReference>
<dbReference type="Proteomes" id="UP000000600">
    <property type="component" value="Unassembled WGS sequence"/>
</dbReference>
<evidence type="ECO:0000313" key="2">
    <source>
        <dbReference type="Proteomes" id="UP000000600"/>
    </source>
</evidence>
<name>A0EHK5_PARTE</name>
<dbReference type="InParanoid" id="A0EHK5"/>
<dbReference type="HOGENOM" id="CLU_2745524_0_0_1"/>